<name>A0AAV5W118_9BILA</name>
<keyword evidence="1" id="KW-0812">Transmembrane</keyword>
<keyword evidence="1" id="KW-0472">Membrane</keyword>
<keyword evidence="1" id="KW-1133">Transmembrane helix</keyword>
<comment type="caution">
    <text evidence="2">The sequence shown here is derived from an EMBL/GenBank/DDBJ whole genome shotgun (WGS) entry which is preliminary data.</text>
</comment>
<organism evidence="2 3">
    <name type="scientific">Pristionchus fissidentatus</name>
    <dbReference type="NCBI Taxonomy" id="1538716"/>
    <lineage>
        <taxon>Eukaryota</taxon>
        <taxon>Metazoa</taxon>
        <taxon>Ecdysozoa</taxon>
        <taxon>Nematoda</taxon>
        <taxon>Chromadorea</taxon>
        <taxon>Rhabditida</taxon>
        <taxon>Rhabditina</taxon>
        <taxon>Diplogasteromorpha</taxon>
        <taxon>Diplogasteroidea</taxon>
        <taxon>Neodiplogasteridae</taxon>
        <taxon>Pristionchus</taxon>
    </lineage>
</organism>
<dbReference type="AlphaFoldDB" id="A0AAV5W118"/>
<evidence type="ECO:0000313" key="3">
    <source>
        <dbReference type="Proteomes" id="UP001432322"/>
    </source>
</evidence>
<dbReference type="EMBL" id="BTSY01000004">
    <property type="protein sequence ID" value="GMT25537.1"/>
    <property type="molecule type" value="Genomic_DNA"/>
</dbReference>
<gene>
    <name evidence="2" type="ORF">PFISCL1PPCAC_16834</name>
</gene>
<feature type="non-terminal residue" evidence="2">
    <location>
        <position position="1"/>
    </location>
</feature>
<accession>A0AAV5W118</accession>
<proteinExistence type="predicted"/>
<evidence type="ECO:0000313" key="2">
    <source>
        <dbReference type="EMBL" id="GMT25537.1"/>
    </source>
</evidence>
<reference evidence="2" key="1">
    <citation type="submission" date="2023-10" db="EMBL/GenBank/DDBJ databases">
        <title>Genome assembly of Pristionchus species.</title>
        <authorList>
            <person name="Yoshida K."/>
            <person name="Sommer R.J."/>
        </authorList>
    </citation>
    <scope>NUCLEOTIDE SEQUENCE</scope>
    <source>
        <strain evidence="2">RS5133</strain>
    </source>
</reference>
<feature type="non-terminal residue" evidence="2">
    <location>
        <position position="75"/>
    </location>
</feature>
<protein>
    <submittedName>
        <fullName evidence="2">Uncharacterized protein</fullName>
    </submittedName>
</protein>
<sequence length="75" mass="7853">LFKIVCLSTIPNNSSNVYIIRVLTMKFLLIFLLVAIIAASIYAESAAGSGVTAHGKDDAAHAATARGTRDAGVDF</sequence>
<evidence type="ECO:0000256" key="1">
    <source>
        <dbReference type="SAM" id="Phobius"/>
    </source>
</evidence>
<keyword evidence="3" id="KW-1185">Reference proteome</keyword>
<dbReference type="Proteomes" id="UP001432322">
    <property type="component" value="Unassembled WGS sequence"/>
</dbReference>
<feature type="transmembrane region" description="Helical" evidence="1">
    <location>
        <begin position="18"/>
        <end position="43"/>
    </location>
</feature>